<dbReference type="PATRIC" id="fig|1238180.3.peg.3891"/>
<proteinExistence type="predicted"/>
<accession>M2QID6</accession>
<sequence>MWTNDGAARRSRSAAGRRSAPSGSPPSGSSPGSVRPPKPALCRRNRPW</sequence>
<feature type="region of interest" description="Disordered" evidence="1">
    <location>
        <begin position="1"/>
        <end position="48"/>
    </location>
</feature>
<gene>
    <name evidence="2" type="ORF">C791_3560</name>
</gene>
<protein>
    <submittedName>
        <fullName evidence="2">Uncharacterized protein</fullName>
    </submittedName>
</protein>
<feature type="compositionally biased region" description="Low complexity" evidence="1">
    <location>
        <begin position="13"/>
        <end position="33"/>
    </location>
</feature>
<organism evidence="2 3">
    <name type="scientific">Amycolatopsis azurea DSM 43854</name>
    <dbReference type="NCBI Taxonomy" id="1238180"/>
    <lineage>
        <taxon>Bacteria</taxon>
        <taxon>Bacillati</taxon>
        <taxon>Actinomycetota</taxon>
        <taxon>Actinomycetes</taxon>
        <taxon>Pseudonocardiales</taxon>
        <taxon>Pseudonocardiaceae</taxon>
        <taxon>Amycolatopsis</taxon>
    </lineage>
</organism>
<dbReference type="EMBL" id="ANMG01000033">
    <property type="protein sequence ID" value="EMD26431.1"/>
    <property type="molecule type" value="Genomic_DNA"/>
</dbReference>
<dbReference type="AlphaFoldDB" id="M2QID6"/>
<reference evidence="2 3" key="1">
    <citation type="submission" date="2012-10" db="EMBL/GenBank/DDBJ databases">
        <title>Genome assembly of Amycolatopsis azurea DSM 43854.</title>
        <authorList>
            <person name="Khatri I."/>
            <person name="Kaur I."/>
            <person name="Subramanian S."/>
            <person name="Mayilraj S."/>
        </authorList>
    </citation>
    <scope>NUCLEOTIDE SEQUENCE [LARGE SCALE GENOMIC DNA]</scope>
    <source>
        <strain evidence="2 3">DSM 43854</strain>
    </source>
</reference>
<comment type="caution">
    <text evidence="2">The sequence shown here is derived from an EMBL/GenBank/DDBJ whole genome shotgun (WGS) entry which is preliminary data.</text>
</comment>
<dbReference type="Proteomes" id="UP000014137">
    <property type="component" value="Unassembled WGS sequence"/>
</dbReference>
<evidence type="ECO:0000313" key="3">
    <source>
        <dbReference type="Proteomes" id="UP000014137"/>
    </source>
</evidence>
<evidence type="ECO:0000256" key="1">
    <source>
        <dbReference type="SAM" id="MobiDB-lite"/>
    </source>
</evidence>
<name>M2QID6_9PSEU</name>
<evidence type="ECO:0000313" key="2">
    <source>
        <dbReference type="EMBL" id="EMD26431.1"/>
    </source>
</evidence>